<sequence>MHFREASFIVLTFFTVIFFSPSINGLPVQRYGLSSRHLDPATNSTPSVKKLVIISGLFIFFLALAGVLTLRVLSNDTDASSGQTLFLAPSFNPRRLWGGVCELFARVPEAQQVADVTLEDVAPQAIPAVQRPSRATTRGKITRPVAGIRPA</sequence>
<dbReference type="Proteomes" id="UP000807306">
    <property type="component" value="Unassembled WGS sequence"/>
</dbReference>
<proteinExistence type="predicted"/>
<name>A0A9P6E6H3_9AGAR</name>
<keyword evidence="3" id="KW-1185">Reference proteome</keyword>
<reference evidence="2" key="1">
    <citation type="submission" date="2020-11" db="EMBL/GenBank/DDBJ databases">
        <authorList>
            <consortium name="DOE Joint Genome Institute"/>
            <person name="Ahrendt S."/>
            <person name="Riley R."/>
            <person name="Andreopoulos W."/>
            <person name="Labutti K."/>
            <person name="Pangilinan J."/>
            <person name="Ruiz-Duenas F.J."/>
            <person name="Barrasa J.M."/>
            <person name="Sanchez-Garcia M."/>
            <person name="Camarero S."/>
            <person name="Miyauchi S."/>
            <person name="Serrano A."/>
            <person name="Linde D."/>
            <person name="Babiker R."/>
            <person name="Drula E."/>
            <person name="Ayuso-Fernandez I."/>
            <person name="Pacheco R."/>
            <person name="Padilla G."/>
            <person name="Ferreira P."/>
            <person name="Barriuso J."/>
            <person name="Kellner H."/>
            <person name="Castanera R."/>
            <person name="Alfaro M."/>
            <person name="Ramirez L."/>
            <person name="Pisabarro A.G."/>
            <person name="Kuo A."/>
            <person name="Tritt A."/>
            <person name="Lipzen A."/>
            <person name="He G."/>
            <person name="Yan M."/>
            <person name="Ng V."/>
            <person name="Cullen D."/>
            <person name="Martin F."/>
            <person name="Rosso M.-N."/>
            <person name="Henrissat B."/>
            <person name="Hibbett D."/>
            <person name="Martinez A.T."/>
            <person name="Grigoriev I.V."/>
        </authorList>
    </citation>
    <scope>NUCLEOTIDE SEQUENCE</scope>
    <source>
        <strain evidence="2">CBS 506.95</strain>
    </source>
</reference>
<accession>A0A9P6E6H3</accession>
<evidence type="ECO:0000313" key="2">
    <source>
        <dbReference type="EMBL" id="KAF9523409.1"/>
    </source>
</evidence>
<gene>
    <name evidence="2" type="ORF">CPB83DRAFT_898803</name>
</gene>
<comment type="caution">
    <text evidence="2">The sequence shown here is derived from an EMBL/GenBank/DDBJ whole genome shotgun (WGS) entry which is preliminary data.</text>
</comment>
<keyword evidence="1" id="KW-1133">Transmembrane helix</keyword>
<keyword evidence="1" id="KW-0812">Transmembrane</keyword>
<feature type="transmembrane region" description="Helical" evidence="1">
    <location>
        <begin position="51"/>
        <end position="73"/>
    </location>
</feature>
<organism evidence="2 3">
    <name type="scientific">Crepidotus variabilis</name>
    <dbReference type="NCBI Taxonomy" id="179855"/>
    <lineage>
        <taxon>Eukaryota</taxon>
        <taxon>Fungi</taxon>
        <taxon>Dikarya</taxon>
        <taxon>Basidiomycota</taxon>
        <taxon>Agaricomycotina</taxon>
        <taxon>Agaricomycetes</taxon>
        <taxon>Agaricomycetidae</taxon>
        <taxon>Agaricales</taxon>
        <taxon>Agaricineae</taxon>
        <taxon>Crepidotaceae</taxon>
        <taxon>Crepidotus</taxon>
    </lineage>
</organism>
<dbReference type="EMBL" id="MU157918">
    <property type="protein sequence ID" value="KAF9523409.1"/>
    <property type="molecule type" value="Genomic_DNA"/>
</dbReference>
<dbReference type="AlphaFoldDB" id="A0A9P6E6H3"/>
<evidence type="ECO:0000256" key="1">
    <source>
        <dbReference type="SAM" id="Phobius"/>
    </source>
</evidence>
<evidence type="ECO:0000313" key="3">
    <source>
        <dbReference type="Proteomes" id="UP000807306"/>
    </source>
</evidence>
<keyword evidence="1" id="KW-0472">Membrane</keyword>
<protein>
    <submittedName>
        <fullName evidence="2">Uncharacterized protein</fullName>
    </submittedName>
</protein>